<organism evidence="1 2">
    <name type="scientific">Musa troglodytarum</name>
    <name type="common">fe'i banana</name>
    <dbReference type="NCBI Taxonomy" id="320322"/>
    <lineage>
        <taxon>Eukaryota</taxon>
        <taxon>Viridiplantae</taxon>
        <taxon>Streptophyta</taxon>
        <taxon>Embryophyta</taxon>
        <taxon>Tracheophyta</taxon>
        <taxon>Spermatophyta</taxon>
        <taxon>Magnoliopsida</taxon>
        <taxon>Liliopsida</taxon>
        <taxon>Zingiberales</taxon>
        <taxon>Musaceae</taxon>
        <taxon>Musa</taxon>
    </lineage>
</organism>
<dbReference type="EMBL" id="CP097506">
    <property type="protein sequence ID" value="URD97484.1"/>
    <property type="molecule type" value="Genomic_DNA"/>
</dbReference>
<name>A0A9E7JYZ0_9LILI</name>
<sequence>MISGRKPLRAEQRPTAEGADARCSLARCAASAIRSGSGMGSPSASPWILFYQHEALAWLCEGLGFFASLGLQAVLNDKASKIPFTEDVPPAGMQGVKFSKSASFFKHGEKDERMGLLLCCN</sequence>
<proteinExistence type="predicted"/>
<dbReference type="AlphaFoldDB" id="A0A9E7JYZ0"/>
<evidence type="ECO:0000313" key="2">
    <source>
        <dbReference type="Proteomes" id="UP001055439"/>
    </source>
</evidence>
<protein>
    <submittedName>
        <fullName evidence="1">NADH dehydrogenase ubiquinone 1 beta subcomplex subunit 8</fullName>
    </submittedName>
</protein>
<dbReference type="OrthoDB" id="10404960at2759"/>
<reference evidence="1" key="1">
    <citation type="submission" date="2022-05" db="EMBL/GenBank/DDBJ databases">
        <title>The Musa troglodytarum L. genome provides insights into the mechanism of non-climacteric behaviour and enrichment of carotenoids.</title>
        <authorList>
            <person name="Wang J."/>
        </authorList>
    </citation>
    <scope>NUCLEOTIDE SEQUENCE</scope>
    <source>
        <tissue evidence="1">Leaf</tissue>
    </source>
</reference>
<keyword evidence="1" id="KW-0830">Ubiquinone</keyword>
<dbReference type="InterPro" id="IPR038863">
    <property type="entry name" value="Put_Complex_I_su8"/>
</dbReference>
<accession>A0A9E7JYZ0</accession>
<gene>
    <name evidence="1" type="ORF">MUK42_36789</name>
</gene>
<dbReference type="PANTHER" id="PTHR36401:SF1">
    <property type="entry name" value="NADH DEHYDROGENASE [UBIQUINONE] 1 BETA SUBCOMPLEX SUBUNIT 8, MITOCHONDRIAL"/>
    <property type="match status" value="1"/>
</dbReference>
<keyword evidence="2" id="KW-1185">Reference proteome</keyword>
<evidence type="ECO:0000313" key="1">
    <source>
        <dbReference type="EMBL" id="URD97484.1"/>
    </source>
</evidence>
<dbReference type="Proteomes" id="UP001055439">
    <property type="component" value="Chromosome 4"/>
</dbReference>
<dbReference type="PANTHER" id="PTHR36401">
    <property type="entry name" value="NADH DEHYDROGENASE [UBIQUINONE] 1 BETA SUBCOMPLEX SUBUNIT 8, MITOCHONDRIAL"/>
    <property type="match status" value="1"/>
</dbReference>